<organism evidence="3 4">
    <name type="scientific">Punica granatum</name>
    <name type="common">Pomegranate</name>
    <dbReference type="NCBI Taxonomy" id="22663"/>
    <lineage>
        <taxon>Eukaryota</taxon>
        <taxon>Viridiplantae</taxon>
        <taxon>Streptophyta</taxon>
        <taxon>Embryophyta</taxon>
        <taxon>Tracheophyta</taxon>
        <taxon>Spermatophyta</taxon>
        <taxon>Magnoliopsida</taxon>
        <taxon>eudicotyledons</taxon>
        <taxon>Gunneridae</taxon>
        <taxon>Pentapetalae</taxon>
        <taxon>rosids</taxon>
        <taxon>malvids</taxon>
        <taxon>Myrtales</taxon>
        <taxon>Lythraceae</taxon>
        <taxon>Punica</taxon>
    </lineage>
</organism>
<dbReference type="PANTHER" id="PTHR37389:SF16">
    <property type="entry name" value="GLYCINE-RICH CELL WALL STRUCTURAL PROTEIN"/>
    <property type="match status" value="1"/>
</dbReference>
<proteinExistence type="predicted"/>
<keyword evidence="2" id="KW-0732">Signal</keyword>
<dbReference type="Proteomes" id="UP000233551">
    <property type="component" value="Unassembled WGS sequence"/>
</dbReference>
<sequence length="76" mass="7666">MAPSKVLLLLGLAFLAIILVSSEAVSARELAETTETGYGHGKGHGGYGHGKGHGGYGHGKGHGGYGHGKGHDDGHH</sequence>
<evidence type="ECO:0008006" key="5">
    <source>
        <dbReference type="Google" id="ProtNLM"/>
    </source>
</evidence>
<dbReference type="InterPro" id="IPR010800">
    <property type="entry name" value="GRP"/>
</dbReference>
<feature type="signal peptide" evidence="2">
    <location>
        <begin position="1"/>
        <end position="27"/>
    </location>
</feature>
<dbReference type="PANTHER" id="PTHR37389">
    <property type="entry name" value="NODULIN-24"/>
    <property type="match status" value="1"/>
</dbReference>
<protein>
    <recommendedName>
        <fullName evidence="5">Cold and drought-regulated protein CORA-like</fullName>
    </recommendedName>
</protein>
<dbReference type="EMBL" id="PGOL01000091">
    <property type="protein sequence ID" value="PKI77457.1"/>
    <property type="molecule type" value="Genomic_DNA"/>
</dbReference>
<dbReference type="AlphaFoldDB" id="A0A2I0L9U0"/>
<evidence type="ECO:0000313" key="3">
    <source>
        <dbReference type="EMBL" id="PKI77457.1"/>
    </source>
</evidence>
<gene>
    <name evidence="3" type="ORF">CRG98_002063</name>
</gene>
<accession>A0A2I0L9U0</accession>
<evidence type="ECO:0000313" key="4">
    <source>
        <dbReference type="Proteomes" id="UP000233551"/>
    </source>
</evidence>
<name>A0A2I0L9U0_PUNGR</name>
<feature type="chain" id="PRO_5014122318" description="Cold and drought-regulated protein CORA-like" evidence="2">
    <location>
        <begin position="28"/>
        <end position="76"/>
    </location>
</feature>
<keyword evidence="4" id="KW-1185">Reference proteome</keyword>
<feature type="compositionally biased region" description="Gly residues" evidence="1">
    <location>
        <begin position="38"/>
        <end position="67"/>
    </location>
</feature>
<evidence type="ECO:0000256" key="2">
    <source>
        <dbReference type="SAM" id="SignalP"/>
    </source>
</evidence>
<feature type="region of interest" description="Disordered" evidence="1">
    <location>
        <begin position="31"/>
        <end position="76"/>
    </location>
</feature>
<comment type="caution">
    <text evidence="3">The sequence shown here is derived from an EMBL/GenBank/DDBJ whole genome shotgun (WGS) entry which is preliminary data.</text>
</comment>
<reference evidence="3 4" key="1">
    <citation type="submission" date="2017-11" db="EMBL/GenBank/DDBJ databases">
        <title>De-novo sequencing of pomegranate (Punica granatum L.) genome.</title>
        <authorList>
            <person name="Akparov Z."/>
            <person name="Amiraslanov A."/>
            <person name="Hajiyeva S."/>
            <person name="Abbasov M."/>
            <person name="Kaur K."/>
            <person name="Hamwieh A."/>
            <person name="Solovyev V."/>
            <person name="Salamov A."/>
            <person name="Braich B."/>
            <person name="Kosarev P."/>
            <person name="Mahmoud A."/>
            <person name="Hajiyev E."/>
            <person name="Babayeva S."/>
            <person name="Izzatullayeva V."/>
            <person name="Mammadov A."/>
            <person name="Mammadov A."/>
            <person name="Sharifova S."/>
            <person name="Ojaghi J."/>
            <person name="Eynullazada K."/>
            <person name="Bayramov B."/>
            <person name="Abdulazimova A."/>
            <person name="Shahmuradov I."/>
        </authorList>
    </citation>
    <scope>NUCLEOTIDE SEQUENCE [LARGE SCALE GENOMIC DNA]</scope>
    <source>
        <strain evidence="4">cv. AG2017</strain>
        <tissue evidence="3">Leaf</tissue>
    </source>
</reference>
<evidence type="ECO:0000256" key="1">
    <source>
        <dbReference type="SAM" id="MobiDB-lite"/>
    </source>
</evidence>